<feature type="transmembrane region" description="Helical" evidence="1">
    <location>
        <begin position="147"/>
        <end position="169"/>
    </location>
</feature>
<evidence type="ECO:0000313" key="2">
    <source>
        <dbReference type="EMBL" id="PSL20766.1"/>
    </source>
</evidence>
<dbReference type="Proteomes" id="UP000241964">
    <property type="component" value="Unassembled WGS sequence"/>
</dbReference>
<evidence type="ECO:0000256" key="1">
    <source>
        <dbReference type="SAM" id="Phobius"/>
    </source>
</evidence>
<evidence type="ECO:0008006" key="4">
    <source>
        <dbReference type="Google" id="ProtNLM"/>
    </source>
</evidence>
<feature type="transmembrane region" description="Helical" evidence="1">
    <location>
        <begin position="244"/>
        <end position="263"/>
    </location>
</feature>
<dbReference type="EMBL" id="PYAS01000023">
    <property type="protein sequence ID" value="PSL20766.1"/>
    <property type="molecule type" value="Genomic_DNA"/>
</dbReference>
<feature type="transmembrane region" description="Helical" evidence="1">
    <location>
        <begin position="100"/>
        <end position="121"/>
    </location>
</feature>
<gene>
    <name evidence="2" type="ORF">CLV60_12310</name>
</gene>
<reference evidence="2 3" key="1">
    <citation type="submission" date="2018-03" db="EMBL/GenBank/DDBJ databases">
        <title>Genomic Encyclopedia of Archaeal and Bacterial Type Strains, Phase II (KMG-II): from individual species to whole genera.</title>
        <authorList>
            <person name="Goeker M."/>
        </authorList>
    </citation>
    <scope>NUCLEOTIDE SEQUENCE [LARGE SCALE GENOMIC DNA]</scope>
    <source>
        <strain evidence="2 3">DSM 29057</strain>
    </source>
</reference>
<dbReference type="AlphaFoldDB" id="A0A2P8FGC6"/>
<keyword evidence="1" id="KW-0812">Transmembrane</keyword>
<accession>A0A2P8FGC6</accession>
<proteinExistence type="predicted"/>
<sequence>MNQTFDIHRFVLMLRFDAAEKGRNYLMMAGVLVFSLLALMVPITLSNEYSNFRSIMHFAGLFMVVLFGGSLYTSGAFAQYSSQGSGIAALMIPASRIEKFLSSLLLNLAFVIPFLIFFWQFHYWTTDYANTLLPSKSDTYKYIPRDFFDYTVCMYLVIQALVFLGSIYFKKYAYIKTAVATIAFASLLTYLNFLLAVNFATRPNKITAFPLAGWKMWFYPEEGMTRPKYIAGFYHITFPDSMHYAAQAFAVWLAVMLWICAYYQMKEREI</sequence>
<feature type="transmembrane region" description="Helical" evidence="1">
    <location>
        <begin position="181"/>
        <end position="201"/>
    </location>
</feature>
<evidence type="ECO:0000313" key="3">
    <source>
        <dbReference type="Proteomes" id="UP000241964"/>
    </source>
</evidence>
<keyword evidence="1" id="KW-0472">Membrane</keyword>
<feature type="transmembrane region" description="Helical" evidence="1">
    <location>
        <begin position="55"/>
        <end position="80"/>
    </location>
</feature>
<dbReference type="OrthoDB" id="1523880at2"/>
<keyword evidence="1" id="KW-1133">Transmembrane helix</keyword>
<comment type="caution">
    <text evidence="2">The sequence shown here is derived from an EMBL/GenBank/DDBJ whole genome shotgun (WGS) entry which is preliminary data.</text>
</comment>
<protein>
    <recommendedName>
        <fullName evidence="4">ABC-2 type transport system permease protein</fullName>
    </recommendedName>
</protein>
<feature type="transmembrane region" description="Helical" evidence="1">
    <location>
        <begin position="25"/>
        <end position="43"/>
    </location>
</feature>
<name>A0A2P8FGC6_9BACT</name>
<organism evidence="2 3">
    <name type="scientific">Dyadobacter jiangsuensis</name>
    <dbReference type="NCBI Taxonomy" id="1591085"/>
    <lineage>
        <taxon>Bacteria</taxon>
        <taxon>Pseudomonadati</taxon>
        <taxon>Bacteroidota</taxon>
        <taxon>Cytophagia</taxon>
        <taxon>Cytophagales</taxon>
        <taxon>Spirosomataceae</taxon>
        <taxon>Dyadobacter</taxon>
    </lineage>
</organism>
<dbReference type="RefSeq" id="WP_106599320.1">
    <property type="nucleotide sequence ID" value="NZ_PYAS01000023.1"/>
</dbReference>
<keyword evidence="3" id="KW-1185">Reference proteome</keyword>